<dbReference type="InterPro" id="IPR013088">
    <property type="entry name" value="Znf_NHR/GATA"/>
</dbReference>
<feature type="non-terminal residue" evidence="11">
    <location>
        <position position="70"/>
    </location>
</feature>
<comment type="similarity">
    <text evidence="1">Belongs to the nuclear hormone receptor family.</text>
</comment>
<keyword evidence="9" id="KW-0539">Nucleus</keyword>
<evidence type="ECO:0000256" key="3">
    <source>
        <dbReference type="ARBA" id="ARBA00022771"/>
    </source>
</evidence>
<dbReference type="Proteomes" id="UP001328107">
    <property type="component" value="Unassembled WGS sequence"/>
</dbReference>
<feature type="domain" description="Nuclear receptor" evidence="10">
    <location>
        <begin position="1"/>
        <end position="70"/>
    </location>
</feature>
<evidence type="ECO:0000256" key="2">
    <source>
        <dbReference type="ARBA" id="ARBA00022723"/>
    </source>
</evidence>
<evidence type="ECO:0000256" key="1">
    <source>
        <dbReference type="ARBA" id="ARBA00005993"/>
    </source>
</evidence>
<dbReference type="GO" id="GO:0008270">
    <property type="term" value="F:zinc ion binding"/>
    <property type="evidence" value="ECO:0007669"/>
    <property type="project" value="UniProtKB-KW"/>
</dbReference>
<sequence>SPCSVCGKKASGVHYLSLSCNGCRSFFRRSVAFKRNYKCKQAGFDVQDCFLRHRCKQCRFALCLSTGMDP</sequence>
<keyword evidence="3" id="KW-0863">Zinc-finger</keyword>
<dbReference type="SMART" id="SM00399">
    <property type="entry name" value="ZnF_C4"/>
    <property type="match status" value="1"/>
</dbReference>
<evidence type="ECO:0000256" key="7">
    <source>
        <dbReference type="ARBA" id="ARBA00023163"/>
    </source>
</evidence>
<evidence type="ECO:0000313" key="11">
    <source>
        <dbReference type="EMBL" id="GMR45381.1"/>
    </source>
</evidence>
<dbReference type="Pfam" id="PF00105">
    <property type="entry name" value="zf-C4"/>
    <property type="match status" value="1"/>
</dbReference>
<keyword evidence="2" id="KW-0479">Metal-binding</keyword>
<organism evidence="11 12">
    <name type="scientific">Pristionchus mayeri</name>
    <dbReference type="NCBI Taxonomy" id="1317129"/>
    <lineage>
        <taxon>Eukaryota</taxon>
        <taxon>Metazoa</taxon>
        <taxon>Ecdysozoa</taxon>
        <taxon>Nematoda</taxon>
        <taxon>Chromadorea</taxon>
        <taxon>Rhabditida</taxon>
        <taxon>Rhabditina</taxon>
        <taxon>Diplogasteromorpha</taxon>
        <taxon>Diplogasteroidea</taxon>
        <taxon>Neodiplogasteridae</taxon>
        <taxon>Pristionchus</taxon>
    </lineage>
</organism>
<gene>
    <name evidence="11" type="ORF">PMAYCL1PPCAC_15576</name>
</gene>
<dbReference type="SUPFAM" id="SSF57716">
    <property type="entry name" value="Glucocorticoid receptor-like (DNA-binding domain)"/>
    <property type="match status" value="1"/>
</dbReference>
<dbReference type="PROSITE" id="PS00031">
    <property type="entry name" value="NUCLEAR_REC_DBD_1"/>
    <property type="match status" value="1"/>
</dbReference>
<name>A0AAN5CJ45_9BILA</name>
<keyword evidence="8" id="KW-0675">Receptor</keyword>
<dbReference type="InterPro" id="IPR001628">
    <property type="entry name" value="Znf_hrmn_rcpt"/>
</dbReference>
<keyword evidence="6" id="KW-0238">DNA-binding</keyword>
<dbReference type="GO" id="GO:0003700">
    <property type="term" value="F:DNA-binding transcription factor activity"/>
    <property type="evidence" value="ECO:0007669"/>
    <property type="project" value="InterPro"/>
</dbReference>
<dbReference type="GO" id="GO:0043565">
    <property type="term" value="F:sequence-specific DNA binding"/>
    <property type="evidence" value="ECO:0007669"/>
    <property type="project" value="InterPro"/>
</dbReference>
<accession>A0AAN5CJ45</accession>
<keyword evidence="4" id="KW-0862">Zinc</keyword>
<keyword evidence="5" id="KW-0805">Transcription regulation</keyword>
<dbReference type="Gene3D" id="3.30.50.10">
    <property type="entry name" value="Erythroid Transcription Factor GATA-1, subunit A"/>
    <property type="match status" value="1"/>
</dbReference>
<keyword evidence="12" id="KW-1185">Reference proteome</keyword>
<evidence type="ECO:0000256" key="8">
    <source>
        <dbReference type="ARBA" id="ARBA00023170"/>
    </source>
</evidence>
<keyword evidence="7" id="KW-0804">Transcription</keyword>
<protein>
    <recommendedName>
        <fullName evidence="10">Nuclear receptor domain-containing protein</fullName>
    </recommendedName>
</protein>
<evidence type="ECO:0000259" key="10">
    <source>
        <dbReference type="PROSITE" id="PS51030"/>
    </source>
</evidence>
<dbReference type="PROSITE" id="PS51030">
    <property type="entry name" value="NUCLEAR_REC_DBD_2"/>
    <property type="match status" value="1"/>
</dbReference>
<reference evidence="12" key="1">
    <citation type="submission" date="2022-10" db="EMBL/GenBank/DDBJ databases">
        <title>Genome assembly of Pristionchus species.</title>
        <authorList>
            <person name="Yoshida K."/>
            <person name="Sommer R.J."/>
        </authorList>
    </citation>
    <scope>NUCLEOTIDE SEQUENCE [LARGE SCALE GENOMIC DNA]</scope>
    <source>
        <strain evidence="12">RS5460</strain>
    </source>
</reference>
<comment type="caution">
    <text evidence="11">The sequence shown here is derived from an EMBL/GenBank/DDBJ whole genome shotgun (WGS) entry which is preliminary data.</text>
</comment>
<evidence type="ECO:0000256" key="6">
    <source>
        <dbReference type="ARBA" id="ARBA00023125"/>
    </source>
</evidence>
<dbReference type="AlphaFoldDB" id="A0AAN5CJ45"/>
<dbReference type="EMBL" id="BTRK01000004">
    <property type="protein sequence ID" value="GMR45381.1"/>
    <property type="molecule type" value="Genomic_DNA"/>
</dbReference>
<evidence type="ECO:0000256" key="9">
    <source>
        <dbReference type="ARBA" id="ARBA00023242"/>
    </source>
</evidence>
<proteinExistence type="inferred from homology"/>
<dbReference type="InterPro" id="IPR050274">
    <property type="entry name" value="Nuclear_hormone_rcpt_NR2"/>
</dbReference>
<dbReference type="PANTHER" id="PTHR24083">
    <property type="entry name" value="NUCLEAR HORMONE RECEPTOR"/>
    <property type="match status" value="1"/>
</dbReference>
<dbReference type="PRINTS" id="PR00047">
    <property type="entry name" value="STROIDFINGER"/>
</dbReference>
<evidence type="ECO:0000256" key="5">
    <source>
        <dbReference type="ARBA" id="ARBA00023015"/>
    </source>
</evidence>
<feature type="non-terminal residue" evidence="11">
    <location>
        <position position="1"/>
    </location>
</feature>
<evidence type="ECO:0000256" key="4">
    <source>
        <dbReference type="ARBA" id="ARBA00022833"/>
    </source>
</evidence>
<evidence type="ECO:0000313" key="12">
    <source>
        <dbReference type="Proteomes" id="UP001328107"/>
    </source>
</evidence>